<evidence type="ECO:0000259" key="2">
    <source>
        <dbReference type="Pfam" id="PF12697"/>
    </source>
</evidence>
<dbReference type="EMBL" id="ML996084">
    <property type="protein sequence ID" value="KAF2153682.1"/>
    <property type="molecule type" value="Genomic_DNA"/>
</dbReference>
<sequence>MTISAQLTILLFPGAFGSPDGFEKLLPHLNGFETFPVSYPSSNPSEPGTASCPNDIAVVRDNVFAPLIEQQHKDVVILAHSYGGVVGGAAAKGFDKVSRQARGQSGGIVGLIYVAGNITLENESLLEAVGGTYPPFIKLNQPSPGFAFLDPAMEILYNDCDPSRSDELNKYTLPHSSLAFESKPSAPAWADKGFDGRRAYIRTLDDACNPSFLQDIWLEKSKVKWDVVDFKTGHMPFVSQPEALAEQIKKFVEAFTGSGTQ</sequence>
<dbReference type="AlphaFoldDB" id="A0A9P4J1D3"/>
<name>A0A9P4J1D3_9PEZI</name>
<dbReference type="InterPro" id="IPR000073">
    <property type="entry name" value="AB_hydrolase_1"/>
</dbReference>
<protein>
    <submittedName>
        <fullName evidence="3">Alpha/beta-hydrolase</fullName>
    </submittedName>
</protein>
<dbReference type="InterPro" id="IPR029058">
    <property type="entry name" value="AB_hydrolase_fold"/>
</dbReference>
<dbReference type="InterPro" id="IPR052897">
    <property type="entry name" value="Sec-Metab_Biosynth_Hydrolase"/>
</dbReference>
<feature type="signal peptide" evidence="1">
    <location>
        <begin position="1"/>
        <end position="17"/>
    </location>
</feature>
<dbReference type="PANTHER" id="PTHR37017:SF11">
    <property type="entry name" value="ESTERASE_LIPASE_THIOESTERASE DOMAIN-CONTAINING PROTEIN"/>
    <property type="match status" value="1"/>
</dbReference>
<dbReference type="Proteomes" id="UP000799439">
    <property type="component" value="Unassembled WGS sequence"/>
</dbReference>
<feature type="chain" id="PRO_5040163215" evidence="1">
    <location>
        <begin position="18"/>
        <end position="261"/>
    </location>
</feature>
<feature type="domain" description="AB hydrolase-1" evidence="2">
    <location>
        <begin position="9"/>
        <end position="246"/>
    </location>
</feature>
<reference evidence="3" key="1">
    <citation type="journal article" date="2020" name="Stud. Mycol.">
        <title>101 Dothideomycetes genomes: a test case for predicting lifestyles and emergence of pathogens.</title>
        <authorList>
            <person name="Haridas S."/>
            <person name="Albert R."/>
            <person name="Binder M."/>
            <person name="Bloem J."/>
            <person name="Labutti K."/>
            <person name="Salamov A."/>
            <person name="Andreopoulos B."/>
            <person name="Baker S."/>
            <person name="Barry K."/>
            <person name="Bills G."/>
            <person name="Bluhm B."/>
            <person name="Cannon C."/>
            <person name="Castanera R."/>
            <person name="Culley D."/>
            <person name="Daum C."/>
            <person name="Ezra D."/>
            <person name="Gonzalez J."/>
            <person name="Henrissat B."/>
            <person name="Kuo A."/>
            <person name="Liang C."/>
            <person name="Lipzen A."/>
            <person name="Lutzoni F."/>
            <person name="Magnuson J."/>
            <person name="Mondo S."/>
            <person name="Nolan M."/>
            <person name="Ohm R."/>
            <person name="Pangilinan J."/>
            <person name="Park H.-J."/>
            <person name="Ramirez L."/>
            <person name="Alfaro M."/>
            <person name="Sun H."/>
            <person name="Tritt A."/>
            <person name="Yoshinaga Y."/>
            <person name="Zwiers L.-H."/>
            <person name="Turgeon B."/>
            <person name="Goodwin S."/>
            <person name="Spatafora J."/>
            <person name="Crous P."/>
            <person name="Grigoriev I."/>
        </authorList>
    </citation>
    <scope>NUCLEOTIDE SEQUENCE</scope>
    <source>
        <strain evidence="3">CBS 260.36</strain>
    </source>
</reference>
<proteinExistence type="predicted"/>
<keyword evidence="1" id="KW-0732">Signal</keyword>
<keyword evidence="4" id="KW-1185">Reference proteome</keyword>
<evidence type="ECO:0000256" key="1">
    <source>
        <dbReference type="SAM" id="SignalP"/>
    </source>
</evidence>
<dbReference type="SUPFAM" id="SSF53474">
    <property type="entry name" value="alpha/beta-Hydrolases"/>
    <property type="match status" value="1"/>
</dbReference>
<evidence type="ECO:0000313" key="4">
    <source>
        <dbReference type="Proteomes" id="UP000799439"/>
    </source>
</evidence>
<dbReference type="PANTHER" id="PTHR37017">
    <property type="entry name" value="AB HYDROLASE-1 DOMAIN-CONTAINING PROTEIN-RELATED"/>
    <property type="match status" value="1"/>
</dbReference>
<gene>
    <name evidence="3" type="ORF">K461DRAFT_238994</name>
</gene>
<organism evidence="3 4">
    <name type="scientific">Myriangium duriaei CBS 260.36</name>
    <dbReference type="NCBI Taxonomy" id="1168546"/>
    <lineage>
        <taxon>Eukaryota</taxon>
        <taxon>Fungi</taxon>
        <taxon>Dikarya</taxon>
        <taxon>Ascomycota</taxon>
        <taxon>Pezizomycotina</taxon>
        <taxon>Dothideomycetes</taxon>
        <taxon>Dothideomycetidae</taxon>
        <taxon>Myriangiales</taxon>
        <taxon>Myriangiaceae</taxon>
        <taxon>Myriangium</taxon>
    </lineage>
</organism>
<evidence type="ECO:0000313" key="3">
    <source>
        <dbReference type="EMBL" id="KAF2153682.1"/>
    </source>
</evidence>
<dbReference type="Gene3D" id="3.40.50.1820">
    <property type="entry name" value="alpha/beta hydrolase"/>
    <property type="match status" value="1"/>
</dbReference>
<comment type="caution">
    <text evidence="3">The sequence shown here is derived from an EMBL/GenBank/DDBJ whole genome shotgun (WGS) entry which is preliminary data.</text>
</comment>
<dbReference type="OrthoDB" id="408373at2759"/>
<dbReference type="Pfam" id="PF12697">
    <property type="entry name" value="Abhydrolase_6"/>
    <property type="match status" value="1"/>
</dbReference>
<accession>A0A9P4J1D3</accession>